<keyword evidence="12" id="KW-1185">Reference proteome</keyword>
<dbReference type="EMBL" id="PVXP01000004">
    <property type="protein sequence ID" value="PRR86416.1"/>
    <property type="molecule type" value="Genomic_DNA"/>
</dbReference>
<comment type="subunit">
    <text evidence="9 10">Homodimer. Probably interacts with PlsY.</text>
</comment>
<dbReference type="GO" id="GO:0005737">
    <property type="term" value="C:cytoplasm"/>
    <property type="evidence" value="ECO:0007669"/>
    <property type="project" value="UniProtKB-SubCell"/>
</dbReference>
<evidence type="ECO:0000256" key="4">
    <source>
        <dbReference type="ARBA" id="ARBA00022679"/>
    </source>
</evidence>
<dbReference type="GO" id="GO:0008654">
    <property type="term" value="P:phospholipid biosynthetic process"/>
    <property type="evidence" value="ECO:0007669"/>
    <property type="project" value="UniProtKB-KW"/>
</dbReference>
<dbReference type="HAMAP" id="MF_00019">
    <property type="entry name" value="PlsX"/>
    <property type="match status" value="1"/>
</dbReference>
<dbReference type="GO" id="GO:0006633">
    <property type="term" value="P:fatty acid biosynthetic process"/>
    <property type="evidence" value="ECO:0007669"/>
    <property type="project" value="UniProtKB-UniRule"/>
</dbReference>
<dbReference type="SUPFAM" id="SSF53659">
    <property type="entry name" value="Isocitrate/Isopropylmalate dehydrogenase-like"/>
    <property type="match status" value="1"/>
</dbReference>
<name>A0A2T0BRB6_9CLOT</name>
<dbReference type="EC" id="2.3.1.274" evidence="8 10"/>
<comment type="subcellular location">
    <subcellularLocation>
        <location evidence="10">Cytoplasm</location>
    </subcellularLocation>
    <text evidence="10">Associated with the membrane possibly through PlsY.</text>
</comment>
<comment type="function">
    <text evidence="10">Catalyzes the reversible formation of acyl-phosphate (acyl-PO(4)) from acyl-[acyl-carrier-protein] (acyl-ACP). This enzyme utilizes acyl-ACP as fatty acyl donor, but not acyl-CoA.</text>
</comment>
<dbReference type="Proteomes" id="UP000237798">
    <property type="component" value="Unassembled WGS sequence"/>
</dbReference>
<dbReference type="AlphaFoldDB" id="A0A2T0BRB6"/>
<comment type="similarity">
    <text evidence="10">Belongs to the PlsX family.</text>
</comment>
<comment type="caution">
    <text evidence="11">The sequence shown here is derived from an EMBL/GenBank/DDBJ whole genome shotgun (WGS) entry which is preliminary data.</text>
</comment>
<keyword evidence="3 10" id="KW-0444">Lipid biosynthesis</keyword>
<evidence type="ECO:0000256" key="1">
    <source>
        <dbReference type="ARBA" id="ARBA00001232"/>
    </source>
</evidence>
<dbReference type="UniPathway" id="UPA00085"/>
<keyword evidence="11" id="KW-0012">Acyltransferase</keyword>
<dbReference type="RefSeq" id="WP_106008018.1">
    <property type="nucleotide sequence ID" value="NZ_JALCPJ010000001.1"/>
</dbReference>
<evidence type="ECO:0000256" key="9">
    <source>
        <dbReference type="ARBA" id="ARBA00046608"/>
    </source>
</evidence>
<evidence type="ECO:0000313" key="11">
    <source>
        <dbReference type="EMBL" id="PRR86416.1"/>
    </source>
</evidence>
<dbReference type="InterPro" id="IPR003664">
    <property type="entry name" value="FA_synthesis"/>
</dbReference>
<proteinExistence type="inferred from homology"/>
<evidence type="ECO:0000256" key="3">
    <source>
        <dbReference type="ARBA" id="ARBA00022516"/>
    </source>
</evidence>
<comment type="pathway">
    <text evidence="10">Lipid metabolism; phospholipid metabolism.</text>
</comment>
<organism evidence="11 12">
    <name type="scientific">Clostridium luticellarii</name>
    <dbReference type="NCBI Taxonomy" id="1691940"/>
    <lineage>
        <taxon>Bacteria</taxon>
        <taxon>Bacillati</taxon>
        <taxon>Bacillota</taxon>
        <taxon>Clostridia</taxon>
        <taxon>Eubacteriales</taxon>
        <taxon>Clostridiaceae</taxon>
        <taxon>Clostridium</taxon>
    </lineage>
</organism>
<keyword evidence="6 10" id="KW-0594">Phospholipid biosynthesis</keyword>
<dbReference type="NCBIfam" id="TIGR00182">
    <property type="entry name" value="plsX"/>
    <property type="match status" value="1"/>
</dbReference>
<dbReference type="PANTHER" id="PTHR30100:SF1">
    <property type="entry name" value="PHOSPHATE ACYLTRANSFERASE"/>
    <property type="match status" value="1"/>
</dbReference>
<gene>
    <name evidence="10 11" type="primary">plsX</name>
    <name evidence="11" type="ORF">CLLU_05140</name>
</gene>
<sequence length="339" mass="36812">MIIAVDGMGGDLAPSAVVEGTVEAVREKAVNVIITGREGQIKEELSKYDYPKDRISILDAPEIITTEESPVMAVRKKKNSSLVKALTLVRENKADAVVSAGSTGAFMAGATLIVGRIKGVDRVALAPVIPGKNGNFMIIDAGANVDCKPQYLLQFSLMGKIYLENVLKKKNPSIGLVNIGVEEEKGNELTKSAYKLLKNVDFNFVGNVEPRDIPAGDVDILVCDGMIGNTVLKMYEGVALNLFEMLKEEIMKSFRTKLGGIILKSAFREIKNKMDYSEYGGSAFLGARGICVKAHGSSNGKAFKNAVKRAVDCYDNKIIDKIRSEIEKIPQMESDSIKK</sequence>
<evidence type="ECO:0000256" key="7">
    <source>
        <dbReference type="ARBA" id="ARBA00023264"/>
    </source>
</evidence>
<dbReference type="PANTHER" id="PTHR30100">
    <property type="entry name" value="FATTY ACID/PHOSPHOLIPID SYNTHESIS PROTEIN PLSX"/>
    <property type="match status" value="1"/>
</dbReference>
<accession>A0A2T0BRB6</accession>
<dbReference type="GO" id="GO:0043811">
    <property type="term" value="F:phosphate:acyl-[acyl carrier protein] acyltransferase activity"/>
    <property type="evidence" value="ECO:0007669"/>
    <property type="project" value="UniProtKB-UniRule"/>
</dbReference>
<evidence type="ECO:0000256" key="5">
    <source>
        <dbReference type="ARBA" id="ARBA00023098"/>
    </source>
</evidence>
<protein>
    <recommendedName>
        <fullName evidence="8 10">Phosphate acyltransferase</fullName>
        <ecNumber evidence="8 10">2.3.1.274</ecNumber>
    </recommendedName>
    <alternativeName>
        <fullName evidence="10">Acyl-ACP phosphotransacylase</fullName>
    </alternativeName>
    <alternativeName>
        <fullName evidence="10">Acyl-[acyl-carrier-protein]--phosphate acyltransferase</fullName>
    </alternativeName>
    <alternativeName>
        <fullName evidence="10">Phosphate-acyl-ACP acyltransferase</fullName>
    </alternativeName>
</protein>
<evidence type="ECO:0000256" key="10">
    <source>
        <dbReference type="HAMAP-Rule" id="MF_00019"/>
    </source>
</evidence>
<evidence type="ECO:0000256" key="6">
    <source>
        <dbReference type="ARBA" id="ARBA00023209"/>
    </source>
</evidence>
<comment type="catalytic activity">
    <reaction evidence="1 10">
        <text>a fatty acyl-[ACP] + phosphate = an acyl phosphate + holo-[ACP]</text>
        <dbReference type="Rhea" id="RHEA:42292"/>
        <dbReference type="Rhea" id="RHEA-COMP:9685"/>
        <dbReference type="Rhea" id="RHEA-COMP:14125"/>
        <dbReference type="ChEBI" id="CHEBI:43474"/>
        <dbReference type="ChEBI" id="CHEBI:59918"/>
        <dbReference type="ChEBI" id="CHEBI:64479"/>
        <dbReference type="ChEBI" id="CHEBI:138651"/>
        <dbReference type="EC" id="2.3.1.274"/>
    </reaction>
</comment>
<keyword evidence="2 10" id="KW-0963">Cytoplasm</keyword>
<keyword evidence="5 10" id="KW-0443">Lipid metabolism</keyword>
<dbReference type="Gene3D" id="3.40.718.10">
    <property type="entry name" value="Isopropylmalate Dehydrogenase"/>
    <property type="match status" value="1"/>
</dbReference>
<reference evidence="11 12" key="1">
    <citation type="submission" date="2018-03" db="EMBL/GenBank/DDBJ databases">
        <title>Genome sequence of Clostridium luticellarii DSM 29923.</title>
        <authorList>
            <person name="Poehlein A."/>
            <person name="Daniel R."/>
        </authorList>
    </citation>
    <scope>NUCLEOTIDE SEQUENCE [LARGE SCALE GENOMIC DNA]</scope>
    <source>
        <strain evidence="11 12">DSM 29923</strain>
    </source>
</reference>
<dbReference type="Pfam" id="PF02504">
    <property type="entry name" value="FA_synthesis"/>
    <property type="match status" value="1"/>
</dbReference>
<dbReference type="OrthoDB" id="9806408at2"/>
<dbReference type="PIRSF" id="PIRSF002465">
    <property type="entry name" value="Phsphlp_syn_PlsX"/>
    <property type="match status" value="1"/>
</dbReference>
<keyword evidence="4 10" id="KW-0808">Transferase</keyword>
<dbReference type="InterPro" id="IPR012281">
    <property type="entry name" value="Phospholipid_synth_PlsX-like"/>
</dbReference>
<evidence type="ECO:0000313" key="12">
    <source>
        <dbReference type="Proteomes" id="UP000237798"/>
    </source>
</evidence>
<evidence type="ECO:0000256" key="2">
    <source>
        <dbReference type="ARBA" id="ARBA00022490"/>
    </source>
</evidence>
<evidence type="ECO:0000256" key="8">
    <source>
        <dbReference type="ARBA" id="ARBA00024069"/>
    </source>
</evidence>
<keyword evidence="7 10" id="KW-1208">Phospholipid metabolism</keyword>